<organism evidence="2 3">
    <name type="scientific">Candidatus Williamhamiltonella defendens</name>
    <dbReference type="NCBI Taxonomy" id="138072"/>
    <lineage>
        <taxon>Bacteria</taxon>
        <taxon>Pseudomonadati</taxon>
        <taxon>Pseudomonadota</taxon>
        <taxon>Gammaproteobacteria</taxon>
        <taxon>Enterobacterales</taxon>
        <taxon>Enterobacteriaceae</taxon>
        <taxon>aphid secondary symbionts</taxon>
        <taxon>Candidatus Williamhamiltonella</taxon>
    </lineage>
</organism>
<reference evidence="3" key="2">
    <citation type="submission" date="2017-11" db="EMBL/GenBank/DDBJ databases">
        <title>PacBio sequencing of new strain of the secondary endosymbiont Candidatus Hamiltonella defensa.</title>
        <authorList>
            <person name="Strand M.R."/>
            <person name="Oliver K."/>
        </authorList>
    </citation>
    <scope>NUCLEOTIDE SEQUENCE [LARGE SCALE GENOMIC DNA]</scope>
    <source>
        <strain evidence="3">ZA17</strain>
    </source>
</reference>
<protein>
    <submittedName>
        <fullName evidence="2">Plasmid stabilization protein</fullName>
    </submittedName>
</protein>
<reference evidence="3" key="1">
    <citation type="submission" date="2016-10" db="EMBL/GenBank/DDBJ databases">
        <authorList>
            <person name="Chevignon G."/>
        </authorList>
    </citation>
    <scope>NUCLEOTIDE SEQUENCE [LARGE SCALE GENOMIC DNA]</scope>
    <source>
        <strain evidence="3">ZA17</strain>
    </source>
</reference>
<evidence type="ECO:0000313" key="2">
    <source>
        <dbReference type="EMBL" id="ATW33670.1"/>
    </source>
</evidence>
<gene>
    <name evidence="2" type="ORF">BJP43_04550</name>
</gene>
<dbReference type="RefSeq" id="WP_100096415.1">
    <property type="nucleotide sequence ID" value="NZ_CP017613.1"/>
</dbReference>
<keyword evidence="1" id="KW-1277">Toxin-antitoxin system</keyword>
<dbReference type="InterPro" id="IPR007712">
    <property type="entry name" value="RelE/ParE_toxin"/>
</dbReference>
<proteinExistence type="predicted"/>
<accession>A0A2D3TCW8</accession>
<dbReference type="Proteomes" id="UP000229055">
    <property type="component" value="Chromosome"/>
</dbReference>
<sequence length="98" mass="11561">MNRLEISSYIEGHLENIADYISQNNPRRAVTFIRELRKKFYDIQFNPLIYQLRPDIGEEARMAYVGRYAILFRVMGNIVRIERGAYCGRNLVDILSCE</sequence>
<dbReference type="Gene3D" id="3.30.2310.20">
    <property type="entry name" value="RelE-like"/>
    <property type="match status" value="1"/>
</dbReference>
<name>A0A2D3TCW8_9ENTR</name>
<evidence type="ECO:0000313" key="3">
    <source>
        <dbReference type="Proteomes" id="UP000229055"/>
    </source>
</evidence>
<dbReference type="EMBL" id="CP017613">
    <property type="protein sequence ID" value="ATW33670.1"/>
    <property type="molecule type" value="Genomic_DNA"/>
</dbReference>
<evidence type="ECO:0000256" key="1">
    <source>
        <dbReference type="ARBA" id="ARBA00022649"/>
    </source>
</evidence>
<dbReference type="InterPro" id="IPR035093">
    <property type="entry name" value="RelE/ParE_toxin_dom_sf"/>
</dbReference>
<dbReference type="Pfam" id="PF05016">
    <property type="entry name" value="ParE_toxin"/>
    <property type="match status" value="1"/>
</dbReference>
<dbReference type="AlphaFoldDB" id="A0A2D3TCW8"/>